<feature type="coiled-coil region" evidence="1">
    <location>
        <begin position="402"/>
        <end position="429"/>
    </location>
</feature>
<keyword evidence="1" id="KW-0175">Coiled coil</keyword>
<feature type="coiled-coil region" evidence="1">
    <location>
        <begin position="241"/>
        <end position="376"/>
    </location>
</feature>
<feature type="compositionally biased region" description="Polar residues" evidence="2">
    <location>
        <begin position="508"/>
        <end position="522"/>
    </location>
</feature>
<evidence type="ECO:0000313" key="3">
    <source>
        <dbReference type="EMBL" id="MXS53430.1"/>
    </source>
</evidence>
<sequence>MKEMNGNQKETAKKQHKYLIIGLCSVALLGSGLTYAALNQGEKKEAQTEQQGTKPKEERQTPKSKQSPWERKVTENEEKNKDKDKKIKSKQPHKTKDSLAEIVSGFERTKEEKPKLFGVEIPEIKSDLLGQLANALVQQNRKEAIRETNKKEKQRETILALANEKTASEPMEKLPGKIDTTDKILLPEKLVIPDKLLVPNEPNLPVVPEVPDQPSKPDQPEVPDQPVDPEQPTKPTVSELIKKSQDQLVAATQKAQNINHQLENVQKKLTQLTQVEELSKNGEETTNYWSEVAHLVDEYNQLSEQIKTLVSENNEVEEINAPLYNQTYQQLQEKVVEVHNAQEKANQATNDFENKVSNATKTHENLENLENHYEETLQPQAEQAKETVGAEIDEAQTNTEVAVNVQTEVAQAEAAAVAVQNNQEKISQQLVVAKSQETQETLSEVQDTVKEVKEIATTQNQAVADVQKDFTHLPQPIKDQPKEPETVSDSMIGTTAQKEEAEVKIDEPTSQMVETPITNQEK</sequence>
<dbReference type="AlphaFoldDB" id="A0AAP6V7A8"/>
<proteinExistence type="predicted"/>
<feature type="compositionally biased region" description="Polar residues" evidence="2">
    <location>
        <begin position="487"/>
        <end position="496"/>
    </location>
</feature>
<dbReference type="EMBL" id="WVTJ01000024">
    <property type="protein sequence ID" value="MXS53430.1"/>
    <property type="molecule type" value="Genomic_DNA"/>
</dbReference>
<organism evidence="3 4">
    <name type="scientific">Enterococcus faecalis</name>
    <name type="common">Streptococcus faecalis</name>
    <dbReference type="NCBI Taxonomy" id="1351"/>
    <lineage>
        <taxon>Bacteria</taxon>
        <taxon>Bacillati</taxon>
        <taxon>Bacillota</taxon>
        <taxon>Bacilli</taxon>
        <taxon>Lactobacillales</taxon>
        <taxon>Enterococcaceae</taxon>
        <taxon>Enterococcus</taxon>
    </lineage>
</organism>
<evidence type="ECO:0000256" key="1">
    <source>
        <dbReference type="SAM" id="Coils"/>
    </source>
</evidence>
<gene>
    <name evidence="3" type="ORF">GTI81_11955</name>
</gene>
<feature type="compositionally biased region" description="Basic and acidic residues" evidence="2">
    <location>
        <begin position="68"/>
        <end position="85"/>
    </location>
</feature>
<comment type="caution">
    <text evidence="3">The sequence shown here is derived from an EMBL/GenBank/DDBJ whole genome shotgun (WGS) entry which is preliminary data.</text>
</comment>
<feature type="region of interest" description="Disordered" evidence="2">
    <location>
        <begin position="472"/>
        <end position="522"/>
    </location>
</feature>
<protein>
    <submittedName>
        <fullName evidence="3">Cell surface protein</fullName>
    </submittedName>
</protein>
<feature type="region of interest" description="Disordered" evidence="2">
    <location>
        <begin position="41"/>
        <end position="105"/>
    </location>
</feature>
<accession>A0AAP6V7A8</accession>
<dbReference type="Proteomes" id="UP000429730">
    <property type="component" value="Unassembled WGS sequence"/>
</dbReference>
<feature type="compositionally biased region" description="Basic and acidic residues" evidence="2">
    <location>
        <begin position="497"/>
        <end position="507"/>
    </location>
</feature>
<evidence type="ECO:0000313" key="4">
    <source>
        <dbReference type="Proteomes" id="UP000429730"/>
    </source>
</evidence>
<reference evidence="3 4" key="1">
    <citation type="submission" date="2019-04" db="EMBL/GenBank/DDBJ databases">
        <title>Step-wise assembly of the neonatal virome modulated by breast feeding.</title>
        <authorList>
            <person name="Liang G."/>
            <person name="Bushman F."/>
        </authorList>
    </citation>
    <scope>NUCLEOTIDE SEQUENCE [LARGE SCALE GENOMIC DNA]</scope>
    <source>
        <strain evidence="3 4">E3754</strain>
    </source>
</reference>
<feature type="region of interest" description="Disordered" evidence="2">
    <location>
        <begin position="197"/>
        <end position="239"/>
    </location>
</feature>
<name>A0AAP6V7A8_ENTFL</name>
<evidence type="ECO:0000256" key="2">
    <source>
        <dbReference type="SAM" id="MobiDB-lite"/>
    </source>
</evidence>
<feature type="compositionally biased region" description="Low complexity" evidence="2">
    <location>
        <begin position="197"/>
        <end position="210"/>
    </location>
</feature>